<accession>A0ABV1ZRG9</accession>
<dbReference type="PANTHER" id="PTHR42891:SF1">
    <property type="entry name" value="D-GLYCERO-BETA-D-MANNO-HEPTOSE-1,7-BISPHOSPHATE 7-PHOSPHATASE"/>
    <property type="match status" value="1"/>
</dbReference>
<keyword evidence="4" id="KW-0479">Metal-binding</keyword>
<evidence type="ECO:0000256" key="4">
    <source>
        <dbReference type="ARBA" id="ARBA00022723"/>
    </source>
</evidence>
<proteinExistence type="inferred from homology"/>
<dbReference type="Pfam" id="PF13242">
    <property type="entry name" value="Hydrolase_like"/>
    <property type="match status" value="1"/>
</dbReference>
<dbReference type="InterPro" id="IPR004446">
    <property type="entry name" value="Heptose_bisP_phosphatase"/>
</dbReference>
<dbReference type="EMBL" id="JBEQNB010000004">
    <property type="protein sequence ID" value="MES0833712.1"/>
    <property type="molecule type" value="Genomic_DNA"/>
</dbReference>
<name>A0ABV1ZRG9_9ACTN</name>
<dbReference type="Proteomes" id="UP001432401">
    <property type="component" value="Unassembled WGS sequence"/>
</dbReference>
<evidence type="ECO:0000256" key="2">
    <source>
        <dbReference type="ARBA" id="ARBA00005628"/>
    </source>
</evidence>
<dbReference type="InterPro" id="IPR006543">
    <property type="entry name" value="Histidinol-phos"/>
</dbReference>
<dbReference type="NCBIfam" id="TIGR01656">
    <property type="entry name" value="Histidinol-ppas"/>
    <property type="match status" value="1"/>
</dbReference>
<evidence type="ECO:0000256" key="6">
    <source>
        <dbReference type="ARBA" id="ARBA00023277"/>
    </source>
</evidence>
<gene>
    <name evidence="8" type="ORF">ABUK86_07995</name>
</gene>
<organism evidence="8 9">
    <name type="scientific">Nocardiopsis tropica</name>
    <dbReference type="NCBI Taxonomy" id="109330"/>
    <lineage>
        <taxon>Bacteria</taxon>
        <taxon>Bacillati</taxon>
        <taxon>Actinomycetota</taxon>
        <taxon>Actinomycetes</taxon>
        <taxon>Streptosporangiales</taxon>
        <taxon>Nocardiopsidaceae</taxon>
        <taxon>Nocardiopsis</taxon>
    </lineage>
</organism>
<evidence type="ECO:0000313" key="9">
    <source>
        <dbReference type="Proteomes" id="UP001432401"/>
    </source>
</evidence>
<reference evidence="8 9" key="1">
    <citation type="submission" date="2024-06" db="EMBL/GenBank/DDBJ databases">
        <authorList>
            <person name="Bataeva Y.V."/>
            <person name="Grigorian L.N."/>
            <person name="Solomentsev V.I."/>
        </authorList>
    </citation>
    <scope>NUCLEOTIDE SEQUENCE [LARGE SCALE GENOMIC DNA]</scope>
    <source>
        <strain evidence="9">SCPM-O-B-12605 (RCAM04882)</strain>
    </source>
</reference>
<protein>
    <recommendedName>
        <fullName evidence="7">D,D-heptose 1,7-bisphosphate phosphatase</fullName>
    </recommendedName>
</protein>
<comment type="subcellular location">
    <subcellularLocation>
        <location evidence="1">Cytoplasm</location>
    </subcellularLocation>
</comment>
<dbReference type="GO" id="GO:0016787">
    <property type="term" value="F:hydrolase activity"/>
    <property type="evidence" value="ECO:0007669"/>
    <property type="project" value="UniProtKB-KW"/>
</dbReference>
<sequence>MPLRSAVFLDRDGTLNRSAAPGQYVRRPEDLELLPGAAEAVRHINEAGVHAVLVTNQRWLSEPAADRRAYEAVDARLSALLMEHGARLTARYVCPHPLHSCDCRKPAAGMLVRAAADLGLDLAASCLIGDSATDVEAGRTAGSATVLIRPPGCGPHDTRADFVASDIREAVGWALGAGSGVRRGAVHR</sequence>
<dbReference type="InterPro" id="IPR036412">
    <property type="entry name" value="HAD-like_sf"/>
</dbReference>
<evidence type="ECO:0000256" key="7">
    <source>
        <dbReference type="ARBA" id="ARBA00031828"/>
    </source>
</evidence>
<evidence type="ECO:0000256" key="5">
    <source>
        <dbReference type="ARBA" id="ARBA00022801"/>
    </source>
</evidence>
<keyword evidence="9" id="KW-1185">Reference proteome</keyword>
<comment type="similarity">
    <text evidence="2">Belongs to the GmhB family.</text>
</comment>
<evidence type="ECO:0000313" key="8">
    <source>
        <dbReference type="EMBL" id="MES0833712.1"/>
    </source>
</evidence>
<evidence type="ECO:0000256" key="1">
    <source>
        <dbReference type="ARBA" id="ARBA00004496"/>
    </source>
</evidence>
<dbReference type="Gene3D" id="3.40.50.1000">
    <property type="entry name" value="HAD superfamily/HAD-like"/>
    <property type="match status" value="1"/>
</dbReference>
<evidence type="ECO:0000256" key="3">
    <source>
        <dbReference type="ARBA" id="ARBA00022490"/>
    </source>
</evidence>
<dbReference type="SUPFAM" id="SSF56784">
    <property type="entry name" value="HAD-like"/>
    <property type="match status" value="1"/>
</dbReference>
<dbReference type="RefSeq" id="WP_267947824.1">
    <property type="nucleotide sequence ID" value="NZ_JBEQNA010000005.1"/>
</dbReference>
<dbReference type="PANTHER" id="PTHR42891">
    <property type="entry name" value="D-GLYCERO-BETA-D-MANNO-HEPTOSE-1,7-BISPHOSPHATE 7-PHOSPHATASE"/>
    <property type="match status" value="1"/>
</dbReference>
<keyword evidence="5 8" id="KW-0378">Hydrolase</keyword>
<keyword evidence="6" id="KW-0119">Carbohydrate metabolism</keyword>
<dbReference type="NCBIfam" id="TIGR01662">
    <property type="entry name" value="HAD-SF-IIIA"/>
    <property type="match status" value="1"/>
</dbReference>
<keyword evidence="3" id="KW-0963">Cytoplasm</keyword>
<dbReference type="InterPro" id="IPR006549">
    <property type="entry name" value="HAD-SF_hydro_IIIA"/>
</dbReference>
<dbReference type="InterPro" id="IPR023214">
    <property type="entry name" value="HAD_sf"/>
</dbReference>
<comment type="caution">
    <text evidence="8">The sequence shown here is derived from an EMBL/GenBank/DDBJ whole genome shotgun (WGS) entry which is preliminary data.</text>
</comment>